<proteinExistence type="predicted"/>
<comment type="caution">
    <text evidence="1">The sequence shown here is derived from an EMBL/GenBank/DDBJ whole genome shotgun (WGS) entry which is preliminary data.</text>
</comment>
<organism evidence="1 2">
    <name type="scientific">Xanthocytophaga flava</name>
    <dbReference type="NCBI Taxonomy" id="3048013"/>
    <lineage>
        <taxon>Bacteria</taxon>
        <taxon>Pseudomonadati</taxon>
        <taxon>Bacteroidota</taxon>
        <taxon>Cytophagia</taxon>
        <taxon>Cytophagales</taxon>
        <taxon>Rhodocytophagaceae</taxon>
        <taxon>Xanthocytophaga</taxon>
    </lineage>
</organism>
<evidence type="ECO:0000313" key="2">
    <source>
        <dbReference type="Proteomes" id="UP001241110"/>
    </source>
</evidence>
<evidence type="ECO:0000313" key="1">
    <source>
        <dbReference type="EMBL" id="MDJ1479934.1"/>
    </source>
</evidence>
<accession>A0AAE3QNF8</accession>
<sequence>MITLRPHPTDDVTFLSYLETLIQNQVKDYKPKHLYLIRLENWFDDK</sequence>
<name>A0AAE3QNF8_9BACT</name>
<gene>
    <name evidence="1" type="ORF">QNI16_05510</name>
</gene>
<dbReference type="EMBL" id="JASJOS010000002">
    <property type="protein sequence ID" value="MDJ1479934.1"/>
    <property type="molecule type" value="Genomic_DNA"/>
</dbReference>
<dbReference type="AlphaFoldDB" id="A0AAE3QNF8"/>
<reference evidence="1" key="1">
    <citation type="submission" date="2023-05" db="EMBL/GenBank/DDBJ databases">
        <authorList>
            <person name="Zhang X."/>
        </authorList>
    </citation>
    <scope>NUCLEOTIDE SEQUENCE</scope>
    <source>
        <strain evidence="1">YF14B1</strain>
    </source>
</reference>
<dbReference type="Proteomes" id="UP001241110">
    <property type="component" value="Unassembled WGS sequence"/>
</dbReference>
<dbReference type="RefSeq" id="WP_313976502.1">
    <property type="nucleotide sequence ID" value="NZ_JASJOS010000002.1"/>
</dbReference>
<protein>
    <submittedName>
        <fullName evidence="1">Uncharacterized protein</fullName>
    </submittedName>
</protein>